<name>A0A3B0R8P3_9ZZZZ</name>
<dbReference type="AlphaFoldDB" id="A0A3B0R8P3"/>
<feature type="non-terminal residue" evidence="1">
    <location>
        <position position="1"/>
    </location>
</feature>
<protein>
    <submittedName>
        <fullName evidence="1">Uncharacterized protein</fullName>
    </submittedName>
</protein>
<reference evidence="1" key="1">
    <citation type="submission" date="2018-06" db="EMBL/GenBank/DDBJ databases">
        <authorList>
            <person name="Zhirakovskaya E."/>
        </authorList>
    </citation>
    <scope>NUCLEOTIDE SEQUENCE</scope>
</reference>
<gene>
    <name evidence="1" type="ORF">MNBD_ACTINO01-1735</name>
</gene>
<organism evidence="1">
    <name type="scientific">hydrothermal vent metagenome</name>
    <dbReference type="NCBI Taxonomy" id="652676"/>
    <lineage>
        <taxon>unclassified sequences</taxon>
        <taxon>metagenomes</taxon>
        <taxon>ecological metagenomes</taxon>
    </lineage>
</organism>
<sequence>EQLAATRVTSVVGTHNIYTSDEWVGRTIKKAYHDATAWIEERRT</sequence>
<evidence type="ECO:0000313" key="1">
    <source>
        <dbReference type="EMBL" id="VAV89654.1"/>
    </source>
</evidence>
<proteinExistence type="predicted"/>
<dbReference type="EMBL" id="UOEI01000022">
    <property type="protein sequence ID" value="VAV89654.1"/>
    <property type="molecule type" value="Genomic_DNA"/>
</dbReference>
<accession>A0A3B0R8P3</accession>